<reference evidence="2" key="1">
    <citation type="submission" date="2018-10" db="EMBL/GenBank/DDBJ databases">
        <title>Effector identification in a new, highly contiguous assembly of the strawberry crown rot pathogen Phytophthora cactorum.</title>
        <authorList>
            <person name="Armitage A.D."/>
            <person name="Nellist C.F."/>
            <person name="Bates H."/>
            <person name="Vickerstaff R.J."/>
            <person name="Harrison R.J."/>
        </authorList>
    </citation>
    <scope>NUCLEOTIDE SEQUENCE</scope>
    <source>
        <strain evidence="1">4040</strain>
        <strain evidence="2">P415</strain>
    </source>
</reference>
<dbReference type="EMBL" id="RCMK01001730">
    <property type="protein sequence ID" value="KAG2889291.1"/>
    <property type="molecule type" value="Genomic_DNA"/>
</dbReference>
<sequence length="78" mass="8748">MNSNQEVRKRGGVACVIVAGSAKSSSFRYWFSLRLHSNLRALSSTKATRKVIRAWLVPQQASNKEGHKPCDILGYQTR</sequence>
<evidence type="ECO:0000313" key="3">
    <source>
        <dbReference type="Proteomes" id="UP000697107"/>
    </source>
</evidence>
<accession>A0A8T1F2V9</accession>
<protein>
    <submittedName>
        <fullName evidence="2">Uncharacterized protein</fullName>
    </submittedName>
</protein>
<proteinExistence type="predicted"/>
<dbReference type="AlphaFoldDB" id="A0A8T1F2V9"/>
<dbReference type="EMBL" id="RCML01001446">
    <property type="protein sequence ID" value="KAG2962545.1"/>
    <property type="molecule type" value="Genomic_DNA"/>
</dbReference>
<gene>
    <name evidence="1" type="ORF">PC117_g24723</name>
    <name evidence="2" type="ORF">PC118_g21376</name>
</gene>
<evidence type="ECO:0000313" key="2">
    <source>
        <dbReference type="EMBL" id="KAG2962545.1"/>
    </source>
</evidence>
<evidence type="ECO:0000313" key="1">
    <source>
        <dbReference type="EMBL" id="KAG2889291.1"/>
    </source>
</evidence>
<organism evidence="2 3">
    <name type="scientific">Phytophthora cactorum</name>
    <dbReference type="NCBI Taxonomy" id="29920"/>
    <lineage>
        <taxon>Eukaryota</taxon>
        <taxon>Sar</taxon>
        <taxon>Stramenopiles</taxon>
        <taxon>Oomycota</taxon>
        <taxon>Peronosporomycetes</taxon>
        <taxon>Peronosporales</taxon>
        <taxon>Peronosporaceae</taxon>
        <taxon>Phytophthora</taxon>
    </lineage>
</organism>
<dbReference type="Proteomes" id="UP000736787">
    <property type="component" value="Unassembled WGS sequence"/>
</dbReference>
<dbReference type="Proteomes" id="UP000697107">
    <property type="component" value="Unassembled WGS sequence"/>
</dbReference>
<comment type="caution">
    <text evidence="2">The sequence shown here is derived from an EMBL/GenBank/DDBJ whole genome shotgun (WGS) entry which is preliminary data.</text>
</comment>
<name>A0A8T1F2V9_9STRA</name>